<proteinExistence type="predicted"/>
<dbReference type="RefSeq" id="WP_005218925.1">
    <property type="nucleotide sequence ID" value="NZ_CABKOK010000004.1"/>
</dbReference>
<evidence type="ECO:0000256" key="1">
    <source>
        <dbReference type="SAM" id="SignalP"/>
    </source>
</evidence>
<organism evidence="2 3">
    <name type="scientific">Helicobacter bilis</name>
    <dbReference type="NCBI Taxonomy" id="37372"/>
    <lineage>
        <taxon>Bacteria</taxon>
        <taxon>Pseudomonadati</taxon>
        <taxon>Campylobacterota</taxon>
        <taxon>Epsilonproteobacteria</taxon>
        <taxon>Campylobacterales</taxon>
        <taxon>Helicobacteraceae</taxon>
        <taxon>Helicobacter</taxon>
    </lineage>
</organism>
<sequence length="167" mass="17892">MKKAHKGVLYVGVFLCLTHVSMAKDGFSLGGVVTLDNKHVGGGFEVGFPLLQKGFTIRNYISVFAHAAENTNSLLLLQEKITFGGARDSNMARLYGFISGSFGLTMQEQQDMFKSPFAWEGFMGGGADIYGGEHASVFIEAGGGVNGNTLGVMQGFGRIQVGFRGFF</sequence>
<dbReference type="Proteomes" id="UP000188298">
    <property type="component" value="Chromosome"/>
</dbReference>
<accession>A0A1Q2LIJ4</accession>
<name>A0A1Q2LIJ4_9HELI</name>
<dbReference type="KEGG" id="hbl:XJ32_09120"/>
<evidence type="ECO:0000313" key="3">
    <source>
        <dbReference type="Proteomes" id="UP000188298"/>
    </source>
</evidence>
<feature type="chain" id="PRO_5010188156" description="Outer membrane beta-barrel protein" evidence="1">
    <location>
        <begin position="24"/>
        <end position="167"/>
    </location>
</feature>
<reference evidence="2 3" key="1">
    <citation type="submission" date="2017-02" db="EMBL/GenBank/DDBJ databases">
        <title>Whole genome sequencing of Helicobacter bilis strain AAQJH.</title>
        <authorList>
            <person name="Conlan S."/>
            <person name="Thomas P.J."/>
            <person name="Mullikin J."/>
            <person name="Palmore T.N."/>
            <person name="Frank K.M."/>
            <person name="Segre J.A."/>
        </authorList>
    </citation>
    <scope>NUCLEOTIDE SEQUENCE [LARGE SCALE GENOMIC DNA]</scope>
    <source>
        <strain evidence="2 3">AAQJH</strain>
    </source>
</reference>
<dbReference type="EMBL" id="CP019645">
    <property type="protein sequence ID" value="AQQ60221.1"/>
    <property type="molecule type" value="Genomic_DNA"/>
</dbReference>
<evidence type="ECO:0000313" key="2">
    <source>
        <dbReference type="EMBL" id="AQQ60221.1"/>
    </source>
</evidence>
<gene>
    <name evidence="2" type="ORF">XJ32_09120</name>
</gene>
<keyword evidence="1" id="KW-0732">Signal</keyword>
<dbReference type="AlphaFoldDB" id="A0A1Q2LIJ4"/>
<protein>
    <recommendedName>
        <fullName evidence="4">Outer membrane beta-barrel protein</fullName>
    </recommendedName>
</protein>
<feature type="signal peptide" evidence="1">
    <location>
        <begin position="1"/>
        <end position="23"/>
    </location>
</feature>
<evidence type="ECO:0008006" key="4">
    <source>
        <dbReference type="Google" id="ProtNLM"/>
    </source>
</evidence>